<protein>
    <submittedName>
        <fullName evidence="2">Uncharacterized protein</fullName>
    </submittedName>
</protein>
<dbReference type="EMBL" id="MU254339">
    <property type="protein sequence ID" value="KAG9240806.1"/>
    <property type="molecule type" value="Genomic_DNA"/>
</dbReference>
<feature type="compositionally biased region" description="Polar residues" evidence="1">
    <location>
        <begin position="1"/>
        <end position="10"/>
    </location>
</feature>
<feature type="compositionally biased region" description="Basic and acidic residues" evidence="1">
    <location>
        <begin position="11"/>
        <end position="27"/>
    </location>
</feature>
<reference evidence="2" key="1">
    <citation type="journal article" date="2021" name="IMA Fungus">
        <title>Genomic characterization of three marine fungi, including Emericellopsis atlantica sp. nov. with signatures of a generalist lifestyle and marine biomass degradation.</title>
        <authorList>
            <person name="Hagestad O.C."/>
            <person name="Hou L."/>
            <person name="Andersen J.H."/>
            <person name="Hansen E.H."/>
            <person name="Altermark B."/>
            <person name="Li C."/>
            <person name="Kuhnert E."/>
            <person name="Cox R.J."/>
            <person name="Crous P.W."/>
            <person name="Spatafora J.W."/>
            <person name="Lail K."/>
            <person name="Amirebrahimi M."/>
            <person name="Lipzen A."/>
            <person name="Pangilinan J."/>
            <person name="Andreopoulos W."/>
            <person name="Hayes R.D."/>
            <person name="Ng V."/>
            <person name="Grigoriev I.V."/>
            <person name="Jackson S.A."/>
            <person name="Sutton T.D.S."/>
            <person name="Dobson A.D.W."/>
            <person name="Rama T."/>
        </authorList>
    </citation>
    <scope>NUCLEOTIDE SEQUENCE</scope>
    <source>
        <strain evidence="2">TRa3180A</strain>
    </source>
</reference>
<sequence length="310" mass="35295">MNSKIDSLNTEEFHAGSDPDFDRDPLARRKHHRLTKERGTRHNDGDMKANYAPLSRKRSTDIFGPNPSARSGNARMFENVHPTGPSADAVKAANGYHARPLEQEREARQREWTDMKGWNVWHCAAFTSHPTPRNDTYYHPPITSQFSSQTNNTMGTNSENTQDDKTHDIPPTANITHRRVRFHPSTTTTKPEGRKSPVRFRRPGEQLSPVRRVRVRGRVSKPMIAAAEDKEMRECDCQGGGTKCDDEMGEKVEGEQERDSQRALLHRAVCKLNPFSEEALQAERAQRAAMKEEVNRAVKAREGRKMGLFR</sequence>
<feature type="compositionally biased region" description="Polar residues" evidence="1">
    <location>
        <begin position="148"/>
        <end position="160"/>
    </location>
</feature>
<name>A0A9P7YW73_9HELO</name>
<feature type="region of interest" description="Disordered" evidence="1">
    <location>
        <begin position="148"/>
        <end position="200"/>
    </location>
</feature>
<feature type="region of interest" description="Disordered" evidence="1">
    <location>
        <begin position="1"/>
        <end position="73"/>
    </location>
</feature>
<proteinExistence type="predicted"/>
<dbReference type="Proteomes" id="UP000887226">
    <property type="component" value="Unassembled WGS sequence"/>
</dbReference>
<gene>
    <name evidence="2" type="ORF">BJ878DRAFT_545868</name>
</gene>
<dbReference type="AlphaFoldDB" id="A0A9P7YW73"/>
<comment type="caution">
    <text evidence="2">The sequence shown here is derived from an EMBL/GenBank/DDBJ whole genome shotgun (WGS) entry which is preliminary data.</text>
</comment>
<evidence type="ECO:0000256" key="1">
    <source>
        <dbReference type="SAM" id="MobiDB-lite"/>
    </source>
</evidence>
<accession>A0A9P7YW73</accession>
<keyword evidence="3" id="KW-1185">Reference proteome</keyword>
<feature type="compositionally biased region" description="Basic and acidic residues" evidence="1">
    <location>
        <begin position="36"/>
        <end position="47"/>
    </location>
</feature>
<evidence type="ECO:0000313" key="2">
    <source>
        <dbReference type="EMBL" id="KAG9240806.1"/>
    </source>
</evidence>
<organism evidence="2 3">
    <name type="scientific">Calycina marina</name>
    <dbReference type="NCBI Taxonomy" id="1763456"/>
    <lineage>
        <taxon>Eukaryota</taxon>
        <taxon>Fungi</taxon>
        <taxon>Dikarya</taxon>
        <taxon>Ascomycota</taxon>
        <taxon>Pezizomycotina</taxon>
        <taxon>Leotiomycetes</taxon>
        <taxon>Helotiales</taxon>
        <taxon>Pezizellaceae</taxon>
        <taxon>Calycina</taxon>
    </lineage>
</organism>
<evidence type="ECO:0000313" key="3">
    <source>
        <dbReference type="Proteomes" id="UP000887226"/>
    </source>
</evidence>